<dbReference type="Proteomes" id="UP001164746">
    <property type="component" value="Chromosome 5"/>
</dbReference>
<sequence>MEINCCYSNSTSFSSEKVDDLDYFSLTKQAFILSAPPEWKAIMKICNYRCVWFQNRAQQIEKELMVRTFVETMENIVNHNLGQYYCNDIFWTVEKTIIERDIAKINQNAKLNILRRKLRVNLDAGILHRYGDTSRKDPNRTREDFRRDLINNNLKLIDTIWHTIKYFNSIKILRIPKYLTEHHHETLHEGVDLDISKPTKDNEEEFKRHMTTAQPQEFKKRGKIPRLPKIENKGSFTPRARLEPLSERSDRSTKLPKLVAKFN</sequence>
<evidence type="ECO:0000256" key="3">
    <source>
        <dbReference type="SAM" id="MobiDB-lite"/>
    </source>
</evidence>
<dbReference type="InterPro" id="IPR027417">
    <property type="entry name" value="P-loop_NTPase"/>
</dbReference>
<dbReference type="Pfam" id="PF04548">
    <property type="entry name" value="AIG1"/>
    <property type="match status" value="1"/>
</dbReference>
<name>A0ABY7E8U2_MYAAR</name>
<comment type="similarity">
    <text evidence="1">Belongs to the TRAFAC class TrmE-Era-EngA-EngB-Septin-like GTPase superfamily. AIG1/Toc34/Toc159-like paraseptin GTPase family. IAN subfamily.</text>
</comment>
<feature type="domain" description="AIG1-type G" evidence="4">
    <location>
        <begin position="31"/>
        <end position="96"/>
    </location>
</feature>
<keyword evidence="2" id="KW-0547">Nucleotide-binding</keyword>
<keyword evidence="6" id="KW-1185">Reference proteome</keyword>
<gene>
    <name evidence="5" type="ORF">MAR_020380</name>
</gene>
<dbReference type="EMBL" id="CP111016">
    <property type="protein sequence ID" value="WAR05011.1"/>
    <property type="molecule type" value="Genomic_DNA"/>
</dbReference>
<accession>A0ABY7E8U2</accession>
<proteinExistence type="inferred from homology"/>
<evidence type="ECO:0000256" key="2">
    <source>
        <dbReference type="ARBA" id="ARBA00022741"/>
    </source>
</evidence>
<protein>
    <recommendedName>
        <fullName evidence="4">AIG1-type G domain-containing protein</fullName>
    </recommendedName>
</protein>
<organism evidence="5 6">
    <name type="scientific">Mya arenaria</name>
    <name type="common">Soft-shell clam</name>
    <dbReference type="NCBI Taxonomy" id="6604"/>
    <lineage>
        <taxon>Eukaryota</taxon>
        <taxon>Metazoa</taxon>
        <taxon>Spiralia</taxon>
        <taxon>Lophotrochozoa</taxon>
        <taxon>Mollusca</taxon>
        <taxon>Bivalvia</taxon>
        <taxon>Autobranchia</taxon>
        <taxon>Heteroconchia</taxon>
        <taxon>Euheterodonta</taxon>
        <taxon>Imparidentia</taxon>
        <taxon>Neoheterodontei</taxon>
        <taxon>Myida</taxon>
        <taxon>Myoidea</taxon>
        <taxon>Myidae</taxon>
        <taxon>Mya</taxon>
    </lineage>
</organism>
<evidence type="ECO:0000313" key="6">
    <source>
        <dbReference type="Proteomes" id="UP001164746"/>
    </source>
</evidence>
<reference evidence="5" key="1">
    <citation type="submission" date="2022-11" db="EMBL/GenBank/DDBJ databases">
        <title>Centuries of genome instability and evolution in soft-shell clam transmissible cancer (bioRxiv).</title>
        <authorList>
            <person name="Hart S.F.M."/>
            <person name="Yonemitsu M.A."/>
            <person name="Giersch R.M."/>
            <person name="Beal B.F."/>
            <person name="Arriagada G."/>
            <person name="Davis B.W."/>
            <person name="Ostrander E.A."/>
            <person name="Goff S.P."/>
            <person name="Metzger M.J."/>
        </authorList>
    </citation>
    <scope>NUCLEOTIDE SEQUENCE</scope>
    <source>
        <strain evidence="5">MELC-2E11</strain>
        <tissue evidence="5">Siphon/mantle</tissue>
    </source>
</reference>
<evidence type="ECO:0000256" key="1">
    <source>
        <dbReference type="ARBA" id="ARBA00008535"/>
    </source>
</evidence>
<feature type="region of interest" description="Disordered" evidence="3">
    <location>
        <begin position="210"/>
        <end position="263"/>
    </location>
</feature>
<dbReference type="Gene3D" id="3.40.50.300">
    <property type="entry name" value="P-loop containing nucleotide triphosphate hydrolases"/>
    <property type="match status" value="1"/>
</dbReference>
<feature type="compositionally biased region" description="Basic and acidic residues" evidence="3">
    <location>
        <begin position="240"/>
        <end position="253"/>
    </location>
</feature>
<evidence type="ECO:0000313" key="5">
    <source>
        <dbReference type="EMBL" id="WAR05011.1"/>
    </source>
</evidence>
<dbReference type="InterPro" id="IPR006703">
    <property type="entry name" value="G_AIG1"/>
</dbReference>
<evidence type="ECO:0000259" key="4">
    <source>
        <dbReference type="Pfam" id="PF04548"/>
    </source>
</evidence>